<dbReference type="RefSeq" id="WP_154252009.1">
    <property type="nucleotide sequence ID" value="NZ_WKPZ01000004.1"/>
</dbReference>
<accession>A0A6L5TDH6</accession>
<protein>
    <submittedName>
        <fullName evidence="1">Uncharacterized protein</fullName>
    </submittedName>
</protein>
<dbReference type="EMBL" id="WKQE01000002">
    <property type="protein sequence ID" value="MSC79687.1"/>
    <property type="molecule type" value="Genomic_DNA"/>
</dbReference>
<gene>
    <name evidence="1" type="ORF">GKD85_02430</name>
</gene>
<dbReference type="AlphaFoldDB" id="A0A6L5TDH6"/>
<sequence>MAIINEENARIAKQLSSFSDYVEGSATASYNAQCAEAAAILEQVKPKCATADQRERAEWLYSRYCAVLAEAINRENEIGTRCPSVLICGPANFPVRKKEKQVAAWDANRENFRKADHYLQMLKRAHTLAVKSDDPEALDYLRAKLDQLQTAHQTMKDANAYYRKHKTLDGCPGVTAKERAWLENDHVFNGGSPLALYGCPYPAYALQNSNASIKRAKDRIAKLEAAKAAQPVEDEHDGYTYRENAEAMRVQFQFDGKPDDETRALLKRNGFRWAPSLGVWQRQLNDNGKYAAHRVMEVLDGQQ</sequence>
<reference evidence="1 2" key="1">
    <citation type="journal article" date="2019" name="Nat. Med.">
        <title>A library of human gut bacterial isolates paired with longitudinal multiomics data enables mechanistic microbiome research.</title>
        <authorList>
            <person name="Poyet M."/>
            <person name="Groussin M."/>
            <person name="Gibbons S.M."/>
            <person name="Avila-Pacheco J."/>
            <person name="Jiang X."/>
            <person name="Kearney S.M."/>
            <person name="Perrotta A.R."/>
            <person name="Berdy B."/>
            <person name="Zhao S."/>
            <person name="Lieberman T.D."/>
            <person name="Swanson P.K."/>
            <person name="Smith M."/>
            <person name="Roesemann S."/>
            <person name="Alexander J.E."/>
            <person name="Rich S.A."/>
            <person name="Livny J."/>
            <person name="Vlamakis H."/>
            <person name="Clish C."/>
            <person name="Bullock K."/>
            <person name="Deik A."/>
            <person name="Scott J."/>
            <person name="Pierce K.A."/>
            <person name="Xavier R.J."/>
            <person name="Alm E.J."/>
        </authorList>
    </citation>
    <scope>NUCLEOTIDE SEQUENCE [LARGE SCALE GENOMIC DNA]</scope>
    <source>
        <strain evidence="1 2">BIOML-B9</strain>
    </source>
</reference>
<evidence type="ECO:0000313" key="1">
    <source>
        <dbReference type="EMBL" id="MSC79687.1"/>
    </source>
</evidence>
<evidence type="ECO:0000313" key="2">
    <source>
        <dbReference type="Proteomes" id="UP000477010"/>
    </source>
</evidence>
<organism evidence="1 2">
    <name type="scientific">Faecalibacterium prausnitzii</name>
    <dbReference type="NCBI Taxonomy" id="853"/>
    <lineage>
        <taxon>Bacteria</taxon>
        <taxon>Bacillati</taxon>
        <taxon>Bacillota</taxon>
        <taxon>Clostridia</taxon>
        <taxon>Eubacteriales</taxon>
        <taxon>Oscillospiraceae</taxon>
        <taxon>Faecalibacterium</taxon>
    </lineage>
</organism>
<dbReference type="Proteomes" id="UP000477010">
    <property type="component" value="Unassembled WGS sequence"/>
</dbReference>
<comment type="caution">
    <text evidence="1">The sequence shown here is derived from an EMBL/GenBank/DDBJ whole genome shotgun (WGS) entry which is preliminary data.</text>
</comment>
<name>A0A6L5TDH6_9FIRM</name>
<proteinExistence type="predicted"/>